<dbReference type="PANTHER" id="PTHR33204:SF37">
    <property type="entry name" value="HTH-TYPE TRANSCRIPTIONAL REGULATOR YODB"/>
    <property type="match status" value="1"/>
</dbReference>
<dbReference type="Pfam" id="PF01638">
    <property type="entry name" value="HxlR"/>
    <property type="match status" value="1"/>
</dbReference>
<evidence type="ECO:0000256" key="2">
    <source>
        <dbReference type="ARBA" id="ARBA00023125"/>
    </source>
</evidence>
<dbReference type="SUPFAM" id="SSF46785">
    <property type="entry name" value="Winged helix' DNA-binding domain"/>
    <property type="match status" value="1"/>
</dbReference>
<dbReference type="InterPro" id="IPR036390">
    <property type="entry name" value="WH_DNA-bd_sf"/>
</dbReference>
<accession>A0A3N7HRC8</accession>
<dbReference type="PROSITE" id="PS51118">
    <property type="entry name" value="HTH_HXLR"/>
    <property type="match status" value="1"/>
</dbReference>
<evidence type="ECO:0000313" key="5">
    <source>
        <dbReference type="EMBL" id="RQP24800.1"/>
    </source>
</evidence>
<dbReference type="GO" id="GO:0003677">
    <property type="term" value="F:DNA binding"/>
    <property type="evidence" value="ECO:0007669"/>
    <property type="project" value="UniProtKB-KW"/>
</dbReference>
<evidence type="ECO:0000313" key="6">
    <source>
        <dbReference type="Proteomes" id="UP000267464"/>
    </source>
</evidence>
<comment type="caution">
    <text evidence="5">The sequence shown here is derived from an EMBL/GenBank/DDBJ whole genome shotgun (WGS) entry which is preliminary data.</text>
</comment>
<evidence type="ECO:0000259" key="4">
    <source>
        <dbReference type="PROSITE" id="PS51118"/>
    </source>
</evidence>
<dbReference type="InterPro" id="IPR002577">
    <property type="entry name" value="HTH_HxlR"/>
</dbReference>
<dbReference type="AlphaFoldDB" id="A0A3N7HRC8"/>
<proteinExistence type="predicted"/>
<dbReference type="InterPro" id="IPR036388">
    <property type="entry name" value="WH-like_DNA-bd_sf"/>
</dbReference>
<reference evidence="5 6" key="2">
    <citation type="submission" date="2018-12" db="EMBL/GenBank/DDBJ databases">
        <title>Rhizobacter gummiphilus sp. nov., a rubber-degrading bacterium isolated from the soil of a botanical garden in Japan.</title>
        <authorList>
            <person name="Shunsuke S.S."/>
        </authorList>
    </citation>
    <scope>NUCLEOTIDE SEQUENCE [LARGE SCALE GENOMIC DNA]</scope>
    <source>
        <strain evidence="5 6">S-16</strain>
    </source>
</reference>
<sequence length="105" mass="11942">MVARNSKQAEVKQAVNATLELFQRKWLLRVVWELYLGPKTFRALQEACDDLSPTVVNARLSDLREAALVELQPGEGYALTPLGLEMVEAFTPLMKWGVKWQRLAK</sequence>
<evidence type="ECO:0000256" key="1">
    <source>
        <dbReference type="ARBA" id="ARBA00023015"/>
    </source>
</evidence>
<evidence type="ECO:0000256" key="3">
    <source>
        <dbReference type="ARBA" id="ARBA00023163"/>
    </source>
</evidence>
<reference evidence="5 6" key="1">
    <citation type="submission" date="2018-08" db="EMBL/GenBank/DDBJ databases">
        <authorList>
            <person name="Khan S.A."/>
            <person name="Jeon C.O."/>
            <person name="Chun B.H."/>
            <person name="Jeong S.E."/>
        </authorList>
    </citation>
    <scope>NUCLEOTIDE SEQUENCE [LARGE SCALE GENOMIC DNA]</scope>
    <source>
        <strain evidence="5 6">S-16</strain>
    </source>
</reference>
<keyword evidence="2" id="KW-0238">DNA-binding</keyword>
<feature type="domain" description="HTH hxlR-type" evidence="4">
    <location>
        <begin position="13"/>
        <end position="105"/>
    </location>
</feature>
<organism evidence="5 6">
    <name type="scientific">Piscinibacter terrae</name>
    <dbReference type="NCBI Taxonomy" id="2496871"/>
    <lineage>
        <taxon>Bacteria</taxon>
        <taxon>Pseudomonadati</taxon>
        <taxon>Pseudomonadota</taxon>
        <taxon>Betaproteobacteria</taxon>
        <taxon>Burkholderiales</taxon>
        <taxon>Sphaerotilaceae</taxon>
        <taxon>Piscinibacter</taxon>
    </lineage>
</organism>
<dbReference type="PANTHER" id="PTHR33204">
    <property type="entry name" value="TRANSCRIPTIONAL REGULATOR, MARR FAMILY"/>
    <property type="match status" value="1"/>
</dbReference>
<keyword evidence="1" id="KW-0805">Transcription regulation</keyword>
<keyword evidence="3" id="KW-0804">Transcription</keyword>
<name>A0A3N7HRC8_9BURK</name>
<dbReference type="OrthoDB" id="8904061at2"/>
<gene>
    <name evidence="5" type="ORF">DZC73_07915</name>
</gene>
<dbReference type="Gene3D" id="1.10.10.10">
    <property type="entry name" value="Winged helix-like DNA-binding domain superfamily/Winged helix DNA-binding domain"/>
    <property type="match status" value="1"/>
</dbReference>
<dbReference type="RefSeq" id="WP_124539702.1">
    <property type="nucleotide sequence ID" value="NZ_QUSW01000002.1"/>
</dbReference>
<dbReference type="Proteomes" id="UP000267464">
    <property type="component" value="Unassembled WGS sequence"/>
</dbReference>
<keyword evidence="6" id="KW-1185">Reference proteome</keyword>
<protein>
    <submittedName>
        <fullName evidence="5">Transcriptional regulator</fullName>
    </submittedName>
</protein>
<dbReference type="EMBL" id="QUSW01000002">
    <property type="protein sequence ID" value="RQP24800.1"/>
    <property type="molecule type" value="Genomic_DNA"/>
</dbReference>